<feature type="non-terminal residue" evidence="1">
    <location>
        <position position="1"/>
    </location>
</feature>
<dbReference type="RefSeq" id="XP_056045384.1">
    <property type="nucleotide sequence ID" value="XM_056187018.1"/>
</dbReference>
<gene>
    <name evidence="1" type="ORF">POJ06DRAFT_248292</name>
</gene>
<dbReference type="Proteomes" id="UP001217417">
    <property type="component" value="Unassembled WGS sequence"/>
</dbReference>
<name>A0AAD7VUK9_9ASCO</name>
<protein>
    <submittedName>
        <fullName evidence="1">Uncharacterized protein</fullName>
    </submittedName>
</protein>
<dbReference type="AlphaFoldDB" id="A0AAD7VUK9"/>
<proteinExistence type="predicted"/>
<comment type="caution">
    <text evidence="1">The sequence shown here is derived from an EMBL/GenBank/DDBJ whole genome shotgun (WGS) entry which is preliminary data.</text>
</comment>
<accession>A0AAD7VUK9</accession>
<dbReference type="GeneID" id="80882184"/>
<organism evidence="1 2">
    <name type="scientific">Lipomyces tetrasporus</name>
    <dbReference type="NCBI Taxonomy" id="54092"/>
    <lineage>
        <taxon>Eukaryota</taxon>
        <taxon>Fungi</taxon>
        <taxon>Dikarya</taxon>
        <taxon>Ascomycota</taxon>
        <taxon>Saccharomycotina</taxon>
        <taxon>Lipomycetes</taxon>
        <taxon>Lipomycetales</taxon>
        <taxon>Lipomycetaceae</taxon>
        <taxon>Lipomyces</taxon>
    </lineage>
</organism>
<dbReference type="EMBL" id="JARPMG010000003">
    <property type="protein sequence ID" value="KAJ8101934.1"/>
    <property type="molecule type" value="Genomic_DNA"/>
</dbReference>
<keyword evidence="2" id="KW-1185">Reference proteome</keyword>
<reference evidence="1" key="1">
    <citation type="submission" date="2023-03" db="EMBL/GenBank/DDBJ databases">
        <title>Near-Complete genome sequence of Lipomyces tetrasporous NRRL Y-64009, an oleaginous yeast capable of growing on lignocellulosic hydrolysates.</title>
        <authorList>
            <consortium name="Lawrence Berkeley National Laboratory"/>
            <person name="Jagtap S.S."/>
            <person name="Liu J.-J."/>
            <person name="Walukiewicz H.E."/>
            <person name="Pangilinan J."/>
            <person name="Lipzen A."/>
            <person name="Ahrendt S."/>
            <person name="Koriabine M."/>
            <person name="Cobaugh K."/>
            <person name="Salamov A."/>
            <person name="Yoshinaga Y."/>
            <person name="Ng V."/>
            <person name="Daum C."/>
            <person name="Grigoriev I.V."/>
            <person name="Slininger P.J."/>
            <person name="Dien B.S."/>
            <person name="Jin Y.-S."/>
            <person name="Rao C.V."/>
        </authorList>
    </citation>
    <scope>NUCLEOTIDE SEQUENCE</scope>
    <source>
        <strain evidence="1">NRRL Y-64009</strain>
    </source>
</reference>
<evidence type="ECO:0000313" key="2">
    <source>
        <dbReference type="Proteomes" id="UP001217417"/>
    </source>
</evidence>
<evidence type="ECO:0000313" key="1">
    <source>
        <dbReference type="EMBL" id="KAJ8101934.1"/>
    </source>
</evidence>
<sequence>MVHNLKRGTYDPIEYRGHIWAGKLDEVFVEVWRAGDEQPVRKWLISHGRANRLPKTIGLRI</sequence>